<name>A0A3A4ZFA0_UNCKA</name>
<gene>
    <name evidence="1" type="ORF">C4561_01030</name>
</gene>
<sequence>MNPETIRAILKLNKEFYESVADSFSDTRQYPWKGWGSAAEIISKNFREGKTLKILDVGCGNGRFLTFLENSNYNINFSYLGVDNNLKLLDIAHISHKNSKVPFTFRDFNIDTELFKIKGRFDVITAFGISHHIPGYENRLSWFNELTDKLDENGLLIVTFWKFSAHKKHDSPKISKVIIDDLEKNDYFLGWMRDGKNQRYCHYFNTEELQTIDNKLLKAGLKKVKEFESDRNKSSHNLYIIWRKM</sequence>
<dbReference type="GO" id="GO:0032259">
    <property type="term" value="P:methylation"/>
    <property type="evidence" value="ECO:0007669"/>
    <property type="project" value="UniProtKB-KW"/>
</dbReference>
<keyword evidence="1" id="KW-0808">Transferase</keyword>
<dbReference type="Proteomes" id="UP000265540">
    <property type="component" value="Unassembled WGS sequence"/>
</dbReference>
<dbReference type="Pfam" id="PF13489">
    <property type="entry name" value="Methyltransf_23"/>
    <property type="match status" value="1"/>
</dbReference>
<dbReference type="Gene3D" id="3.40.50.150">
    <property type="entry name" value="Vaccinia Virus protein VP39"/>
    <property type="match status" value="1"/>
</dbReference>
<proteinExistence type="predicted"/>
<dbReference type="SUPFAM" id="SSF53335">
    <property type="entry name" value="S-adenosyl-L-methionine-dependent methyltransferases"/>
    <property type="match status" value="1"/>
</dbReference>
<reference evidence="1 2" key="1">
    <citation type="journal article" date="2017" name="ISME J.">
        <title>Energy and carbon metabolisms in a deep terrestrial subsurface fluid microbial community.</title>
        <authorList>
            <person name="Momper L."/>
            <person name="Jungbluth S.P."/>
            <person name="Lee M.D."/>
            <person name="Amend J.P."/>
        </authorList>
    </citation>
    <scope>NUCLEOTIDE SEQUENCE [LARGE SCALE GENOMIC DNA]</scope>
    <source>
        <strain evidence="1">SURF_46</strain>
    </source>
</reference>
<dbReference type="CDD" id="cd02440">
    <property type="entry name" value="AdoMet_MTases"/>
    <property type="match status" value="1"/>
</dbReference>
<dbReference type="AlphaFoldDB" id="A0A3A4ZFA0"/>
<comment type="caution">
    <text evidence="1">The sequence shown here is derived from an EMBL/GenBank/DDBJ whole genome shotgun (WGS) entry which is preliminary data.</text>
</comment>
<dbReference type="PANTHER" id="PTHR43861">
    <property type="entry name" value="TRANS-ACONITATE 2-METHYLTRANSFERASE-RELATED"/>
    <property type="match status" value="1"/>
</dbReference>
<dbReference type="EMBL" id="QZJF01000006">
    <property type="protein sequence ID" value="RJR27854.1"/>
    <property type="molecule type" value="Genomic_DNA"/>
</dbReference>
<protein>
    <submittedName>
        <fullName evidence="1">Class I SAM-dependent methyltransferase</fullName>
    </submittedName>
</protein>
<dbReference type="InterPro" id="IPR029063">
    <property type="entry name" value="SAM-dependent_MTases_sf"/>
</dbReference>
<evidence type="ECO:0000313" key="1">
    <source>
        <dbReference type="EMBL" id="RJR27854.1"/>
    </source>
</evidence>
<dbReference type="GO" id="GO:0008168">
    <property type="term" value="F:methyltransferase activity"/>
    <property type="evidence" value="ECO:0007669"/>
    <property type="project" value="UniProtKB-KW"/>
</dbReference>
<keyword evidence="1" id="KW-0489">Methyltransferase</keyword>
<accession>A0A3A4ZFA0</accession>
<evidence type="ECO:0000313" key="2">
    <source>
        <dbReference type="Proteomes" id="UP000265540"/>
    </source>
</evidence>
<organism evidence="1 2">
    <name type="scientific">candidate division WWE3 bacterium</name>
    <dbReference type="NCBI Taxonomy" id="2053526"/>
    <lineage>
        <taxon>Bacteria</taxon>
        <taxon>Katanobacteria</taxon>
    </lineage>
</organism>